<sequence>MFRGSQTCPIYLNQIFESIDTVPHKRLLKKLYGYGIRGDILTWISDFLKNRRQRVFVNGKPSGWCPVLNGIPQGSVLGPVLFVVYINDLHDNVSSMVQMFADDTKVFNVIKCKEDAEKTPARSQRNAKMVRVLASSNAMQQSAK</sequence>
<dbReference type="PROSITE" id="PS50878">
    <property type="entry name" value="RT_POL"/>
    <property type="match status" value="1"/>
</dbReference>
<dbReference type="InterPro" id="IPR000477">
    <property type="entry name" value="RT_dom"/>
</dbReference>
<protein>
    <recommendedName>
        <fullName evidence="1">Reverse transcriptase domain-containing protein</fullName>
    </recommendedName>
</protein>
<dbReference type="Pfam" id="PF00078">
    <property type="entry name" value="RVT_1"/>
    <property type="match status" value="1"/>
</dbReference>
<dbReference type="Proteomes" id="UP001219934">
    <property type="component" value="Unassembled WGS sequence"/>
</dbReference>
<evidence type="ECO:0000259" key="1">
    <source>
        <dbReference type="PROSITE" id="PS50878"/>
    </source>
</evidence>
<dbReference type="PANTHER" id="PTHR33332">
    <property type="entry name" value="REVERSE TRANSCRIPTASE DOMAIN-CONTAINING PROTEIN"/>
    <property type="match status" value="1"/>
</dbReference>
<evidence type="ECO:0000313" key="2">
    <source>
        <dbReference type="EMBL" id="KAJ4930032.1"/>
    </source>
</evidence>
<accession>A0AAD6ASH6</accession>
<dbReference type="EMBL" id="JAPTMU010000016">
    <property type="protein sequence ID" value="KAJ4930032.1"/>
    <property type="molecule type" value="Genomic_DNA"/>
</dbReference>
<dbReference type="AlphaFoldDB" id="A0AAD6ASH6"/>
<feature type="domain" description="Reverse transcriptase" evidence="1">
    <location>
        <begin position="1"/>
        <end position="144"/>
    </location>
</feature>
<organism evidence="2 3">
    <name type="scientific">Pogonophryne albipinna</name>
    <dbReference type="NCBI Taxonomy" id="1090488"/>
    <lineage>
        <taxon>Eukaryota</taxon>
        <taxon>Metazoa</taxon>
        <taxon>Chordata</taxon>
        <taxon>Craniata</taxon>
        <taxon>Vertebrata</taxon>
        <taxon>Euteleostomi</taxon>
        <taxon>Actinopterygii</taxon>
        <taxon>Neopterygii</taxon>
        <taxon>Teleostei</taxon>
        <taxon>Neoteleostei</taxon>
        <taxon>Acanthomorphata</taxon>
        <taxon>Eupercaria</taxon>
        <taxon>Perciformes</taxon>
        <taxon>Notothenioidei</taxon>
        <taxon>Pogonophryne</taxon>
    </lineage>
</organism>
<gene>
    <name evidence="2" type="ORF">JOQ06_019048</name>
</gene>
<reference evidence="2" key="1">
    <citation type="submission" date="2022-11" db="EMBL/GenBank/DDBJ databases">
        <title>Chromosome-level genome of Pogonophryne albipinna.</title>
        <authorList>
            <person name="Jo E."/>
        </authorList>
    </citation>
    <scope>NUCLEOTIDE SEQUENCE</scope>
    <source>
        <strain evidence="2">SGF0006</strain>
        <tissue evidence="2">Muscle</tissue>
    </source>
</reference>
<evidence type="ECO:0000313" key="3">
    <source>
        <dbReference type="Proteomes" id="UP001219934"/>
    </source>
</evidence>
<name>A0AAD6ASH6_9TELE</name>
<comment type="caution">
    <text evidence="2">The sequence shown here is derived from an EMBL/GenBank/DDBJ whole genome shotgun (WGS) entry which is preliminary data.</text>
</comment>
<keyword evidence="3" id="KW-1185">Reference proteome</keyword>
<proteinExistence type="predicted"/>